<sequence length="60" mass="7009">MNTTLQYKDLKDMIDEKLNLLNEKLKNHQDSFNQNPTNWGFVGDLQNISNTLDEVLKSLK</sequence>
<reference evidence="2" key="1">
    <citation type="journal article" date="2019" name="Int. J. Syst. Evol. Microbiol.">
        <title>The Global Catalogue of Microorganisms (GCM) 10K type strain sequencing project: providing services to taxonomists for standard genome sequencing and annotation.</title>
        <authorList>
            <consortium name="The Broad Institute Genomics Platform"/>
            <consortium name="The Broad Institute Genome Sequencing Center for Infectious Disease"/>
            <person name="Wu L."/>
            <person name="Ma J."/>
        </authorList>
    </citation>
    <scope>NUCLEOTIDE SEQUENCE [LARGE SCALE GENOMIC DNA]</scope>
    <source>
        <strain evidence="2">CECT 7649</strain>
    </source>
</reference>
<dbReference type="Proteomes" id="UP001597051">
    <property type="component" value="Unassembled WGS sequence"/>
</dbReference>
<keyword evidence="2" id="KW-1185">Reference proteome</keyword>
<dbReference type="EMBL" id="JBHTIZ010000005">
    <property type="protein sequence ID" value="MFD0983321.1"/>
    <property type="molecule type" value="Genomic_DNA"/>
</dbReference>
<comment type="caution">
    <text evidence="1">The sequence shown here is derived from an EMBL/GenBank/DDBJ whole genome shotgun (WGS) entry which is preliminary data.</text>
</comment>
<dbReference type="RefSeq" id="WP_379752863.1">
    <property type="nucleotide sequence ID" value="NZ_JBHSYB010000002.1"/>
</dbReference>
<proteinExistence type="predicted"/>
<evidence type="ECO:0000313" key="2">
    <source>
        <dbReference type="Proteomes" id="UP001597051"/>
    </source>
</evidence>
<accession>A0ABW3IZD0</accession>
<name>A0ABW3IZD0_9FLAO</name>
<gene>
    <name evidence="1" type="ORF">ACFQ0S_02415</name>
</gene>
<organism evidence="1 2">
    <name type="scientific">Flavobacterium myungsuense</name>
    <dbReference type="NCBI Taxonomy" id="651823"/>
    <lineage>
        <taxon>Bacteria</taxon>
        <taxon>Pseudomonadati</taxon>
        <taxon>Bacteroidota</taxon>
        <taxon>Flavobacteriia</taxon>
        <taxon>Flavobacteriales</taxon>
        <taxon>Flavobacteriaceae</taxon>
        <taxon>Flavobacterium</taxon>
    </lineage>
</organism>
<protein>
    <submittedName>
        <fullName evidence="1">Uncharacterized protein</fullName>
    </submittedName>
</protein>
<evidence type="ECO:0000313" key="1">
    <source>
        <dbReference type="EMBL" id="MFD0983321.1"/>
    </source>
</evidence>